<evidence type="ECO:0000256" key="13">
    <source>
        <dbReference type="ARBA" id="ARBA00023136"/>
    </source>
</evidence>
<dbReference type="STRING" id="1314781.A0A165QVG3"/>
<evidence type="ECO:0000256" key="12">
    <source>
        <dbReference type="ARBA" id="ARBA00022989"/>
    </source>
</evidence>
<dbReference type="Pfam" id="PF04757">
    <property type="entry name" value="Pex2_Pex12"/>
    <property type="match status" value="1"/>
</dbReference>
<keyword evidence="7" id="KW-0479">Metal-binding</keyword>
<dbReference type="InParanoid" id="A0A165QVG3"/>
<comment type="catalytic activity">
    <reaction evidence="16">
        <text>[E2 ubiquitin-conjugating enzyme]-S-ubiquitinyl-L-cysteine + [acceptor protein]-L-cysteine = [E2 ubiquitin-conjugating enzyme]-L-cysteine + [acceptor protein]-S-ubiquitinyl-L-cysteine.</text>
        <dbReference type="EC" id="2.3.2.36"/>
    </reaction>
</comment>
<keyword evidence="11" id="KW-0653">Protein transport</keyword>
<dbReference type="PANTHER" id="PTHR48178">
    <property type="entry name" value="PEROXISOME BIOGENESIS FACTOR 2"/>
    <property type="match status" value="1"/>
</dbReference>
<proteinExistence type="inferred from homology"/>
<organism evidence="20 21">
    <name type="scientific">Exidia glandulosa HHB12029</name>
    <dbReference type="NCBI Taxonomy" id="1314781"/>
    <lineage>
        <taxon>Eukaryota</taxon>
        <taxon>Fungi</taxon>
        <taxon>Dikarya</taxon>
        <taxon>Basidiomycota</taxon>
        <taxon>Agaricomycotina</taxon>
        <taxon>Agaricomycetes</taxon>
        <taxon>Auriculariales</taxon>
        <taxon>Exidiaceae</taxon>
        <taxon>Exidia</taxon>
    </lineage>
</organism>
<accession>A0A165QVG3</accession>
<keyword evidence="5" id="KW-0808">Transferase</keyword>
<keyword evidence="21" id="KW-1185">Reference proteome</keyword>
<dbReference type="Proteomes" id="UP000077266">
    <property type="component" value="Unassembled WGS sequence"/>
</dbReference>
<evidence type="ECO:0000256" key="6">
    <source>
        <dbReference type="ARBA" id="ARBA00022692"/>
    </source>
</evidence>
<dbReference type="PANTHER" id="PTHR48178:SF1">
    <property type="entry name" value="PEROXISOME BIOGENESIS FACTOR 2"/>
    <property type="match status" value="1"/>
</dbReference>
<dbReference type="AlphaFoldDB" id="A0A165QVG3"/>
<dbReference type="InterPro" id="IPR006845">
    <property type="entry name" value="Pex_N"/>
</dbReference>
<evidence type="ECO:0000256" key="8">
    <source>
        <dbReference type="ARBA" id="ARBA00022771"/>
    </source>
</evidence>
<evidence type="ECO:0000256" key="11">
    <source>
        <dbReference type="ARBA" id="ARBA00022927"/>
    </source>
</evidence>
<dbReference type="GO" id="GO:0061630">
    <property type="term" value="F:ubiquitin protein ligase activity"/>
    <property type="evidence" value="ECO:0007669"/>
    <property type="project" value="UniProtKB-EC"/>
</dbReference>
<gene>
    <name evidence="20" type="ORF">EXIGLDRAFT_758429</name>
</gene>
<evidence type="ECO:0000256" key="9">
    <source>
        <dbReference type="ARBA" id="ARBA00022786"/>
    </source>
</evidence>
<dbReference type="Gene3D" id="3.30.40.10">
    <property type="entry name" value="Zinc/RING finger domain, C3HC4 (zinc finger)"/>
    <property type="match status" value="1"/>
</dbReference>
<dbReference type="PROSITE" id="PS50089">
    <property type="entry name" value="ZF_RING_2"/>
    <property type="match status" value="1"/>
</dbReference>
<dbReference type="EC" id="2.3.2.36" evidence="17"/>
<dbReference type="GO" id="GO:0008270">
    <property type="term" value="F:zinc ion binding"/>
    <property type="evidence" value="ECO:0007669"/>
    <property type="project" value="UniProtKB-KW"/>
</dbReference>
<comment type="similarity">
    <text evidence="3">Belongs to the pex2/pex10/pex12 family.</text>
</comment>
<dbReference type="SMART" id="SM00184">
    <property type="entry name" value="RING"/>
    <property type="match status" value="1"/>
</dbReference>
<feature type="domain" description="RING-type" evidence="19">
    <location>
        <begin position="292"/>
        <end position="355"/>
    </location>
</feature>
<name>A0A165QVG3_EXIGL</name>
<keyword evidence="8 18" id="KW-0863">Zinc-finger</keyword>
<dbReference type="EMBL" id="KV425882">
    <property type="protein sequence ID" value="KZW04128.1"/>
    <property type="molecule type" value="Genomic_DNA"/>
</dbReference>
<dbReference type="GO" id="GO:0016567">
    <property type="term" value="P:protein ubiquitination"/>
    <property type="evidence" value="ECO:0007669"/>
    <property type="project" value="UniProtKB-ARBA"/>
</dbReference>
<comment type="subcellular location">
    <subcellularLocation>
        <location evidence="1">Peroxisome membrane</location>
        <topology evidence="1">Multi-pass membrane protein</topology>
    </subcellularLocation>
</comment>
<evidence type="ECO:0000256" key="14">
    <source>
        <dbReference type="ARBA" id="ARBA00023140"/>
    </source>
</evidence>
<dbReference type="InterPro" id="IPR017907">
    <property type="entry name" value="Znf_RING_CS"/>
</dbReference>
<evidence type="ECO:0000256" key="1">
    <source>
        <dbReference type="ARBA" id="ARBA00004585"/>
    </source>
</evidence>
<dbReference type="GO" id="GO:0005778">
    <property type="term" value="C:peroxisomal membrane"/>
    <property type="evidence" value="ECO:0007669"/>
    <property type="project" value="UniProtKB-SubCell"/>
</dbReference>
<evidence type="ECO:0000256" key="5">
    <source>
        <dbReference type="ARBA" id="ARBA00022679"/>
    </source>
</evidence>
<protein>
    <recommendedName>
        <fullName evidence="17">RING-type E3 ubiquitin transferase (cysteine targeting)</fullName>
        <ecNumber evidence="17">2.3.2.36</ecNumber>
    </recommendedName>
    <alternativeName>
        <fullName evidence="15">Peroxin-2</fullName>
    </alternativeName>
</protein>
<evidence type="ECO:0000313" key="21">
    <source>
        <dbReference type="Proteomes" id="UP000077266"/>
    </source>
</evidence>
<keyword evidence="12" id="KW-1133">Transmembrane helix</keyword>
<evidence type="ECO:0000256" key="17">
    <source>
        <dbReference type="ARBA" id="ARBA00034523"/>
    </source>
</evidence>
<keyword evidence="13" id="KW-0472">Membrane</keyword>
<evidence type="ECO:0000256" key="3">
    <source>
        <dbReference type="ARBA" id="ARBA00008704"/>
    </source>
</evidence>
<evidence type="ECO:0000256" key="7">
    <source>
        <dbReference type="ARBA" id="ARBA00022723"/>
    </source>
</evidence>
<keyword evidence="10" id="KW-0862">Zinc</keyword>
<dbReference type="InterPro" id="IPR013083">
    <property type="entry name" value="Znf_RING/FYVE/PHD"/>
</dbReference>
<sequence>MEDAWNAAQARLAALNTVVAGLPAVSTSIQRVGQLDAEQLDQDLVLLLKEPFAKALNVINSSWSFKIEPELVLIIQVILYKYSVWDLGATHGARLQGLRFARPRNVAGKTLTPSRLPRRTVYAHAVLTVVLPYLHTRLRTFALSRAWPDAPVTHYRRRLWDAMSFGETLHAYFALAGFCLFLHNGRHRTLVDRILGLRLVPAQQITSRSVSYEFMNRQMVWHAFTEFLLFLLPLVNMRTLRRRLNNALARVNISSMLPAPISRQLGLTSALFPGSGRKLLTGKYADLPEDQCAICAENASFDVTDMLDVHARSNTHPIQTAYIASCGHTYCYFCLAQALLRAADEGERGWECLRCGEMVRDASRVTALTLAERDRHANGSSGSLDSLDVDGISLDSYDSLQPMSSSIASVDE</sequence>
<dbReference type="SUPFAM" id="SSF57850">
    <property type="entry name" value="RING/U-box"/>
    <property type="match status" value="1"/>
</dbReference>
<evidence type="ECO:0000313" key="20">
    <source>
        <dbReference type="EMBL" id="KZW04128.1"/>
    </source>
</evidence>
<dbReference type="InterPro" id="IPR025654">
    <property type="entry name" value="PEX2/10"/>
</dbReference>
<keyword evidence="14" id="KW-0576">Peroxisome</keyword>
<dbReference type="GO" id="GO:0016562">
    <property type="term" value="P:protein import into peroxisome matrix, receptor recycling"/>
    <property type="evidence" value="ECO:0007669"/>
    <property type="project" value="UniProtKB-ARBA"/>
</dbReference>
<keyword evidence="4" id="KW-0813">Transport</keyword>
<keyword evidence="9" id="KW-0833">Ubl conjugation pathway</keyword>
<comment type="pathway">
    <text evidence="2">Protein modification; protein ubiquitination.</text>
</comment>
<dbReference type="PROSITE" id="PS00518">
    <property type="entry name" value="ZF_RING_1"/>
    <property type="match status" value="1"/>
</dbReference>
<dbReference type="OrthoDB" id="1701437at2759"/>
<evidence type="ECO:0000256" key="4">
    <source>
        <dbReference type="ARBA" id="ARBA00022448"/>
    </source>
</evidence>
<evidence type="ECO:0000256" key="16">
    <source>
        <dbReference type="ARBA" id="ARBA00034438"/>
    </source>
</evidence>
<evidence type="ECO:0000256" key="10">
    <source>
        <dbReference type="ARBA" id="ARBA00022833"/>
    </source>
</evidence>
<dbReference type="InterPro" id="IPR001841">
    <property type="entry name" value="Znf_RING"/>
</dbReference>
<evidence type="ECO:0000256" key="18">
    <source>
        <dbReference type="PROSITE-ProRule" id="PRU00175"/>
    </source>
</evidence>
<evidence type="ECO:0000256" key="15">
    <source>
        <dbReference type="ARBA" id="ARBA00032511"/>
    </source>
</evidence>
<keyword evidence="6" id="KW-0812">Transmembrane</keyword>
<evidence type="ECO:0000259" key="19">
    <source>
        <dbReference type="PROSITE" id="PS50089"/>
    </source>
</evidence>
<reference evidence="20 21" key="1">
    <citation type="journal article" date="2016" name="Mol. Biol. Evol.">
        <title>Comparative Genomics of Early-Diverging Mushroom-Forming Fungi Provides Insights into the Origins of Lignocellulose Decay Capabilities.</title>
        <authorList>
            <person name="Nagy L.G."/>
            <person name="Riley R."/>
            <person name="Tritt A."/>
            <person name="Adam C."/>
            <person name="Daum C."/>
            <person name="Floudas D."/>
            <person name="Sun H."/>
            <person name="Yadav J.S."/>
            <person name="Pangilinan J."/>
            <person name="Larsson K.H."/>
            <person name="Matsuura K."/>
            <person name="Barry K."/>
            <person name="Labutti K."/>
            <person name="Kuo R."/>
            <person name="Ohm R.A."/>
            <person name="Bhattacharya S.S."/>
            <person name="Shirouzu T."/>
            <person name="Yoshinaga Y."/>
            <person name="Martin F.M."/>
            <person name="Grigoriev I.V."/>
            <person name="Hibbett D.S."/>
        </authorList>
    </citation>
    <scope>NUCLEOTIDE SEQUENCE [LARGE SCALE GENOMIC DNA]</scope>
    <source>
        <strain evidence="20 21">HHB12029</strain>
    </source>
</reference>
<evidence type="ECO:0000256" key="2">
    <source>
        <dbReference type="ARBA" id="ARBA00004906"/>
    </source>
</evidence>